<evidence type="ECO:0000313" key="1">
    <source>
        <dbReference type="EMBL" id="SVC67294.1"/>
    </source>
</evidence>
<name>A0A382P1L6_9ZZZZ</name>
<reference evidence="1" key="1">
    <citation type="submission" date="2018-05" db="EMBL/GenBank/DDBJ databases">
        <authorList>
            <person name="Lanie J.A."/>
            <person name="Ng W.-L."/>
            <person name="Kazmierczak K.M."/>
            <person name="Andrzejewski T.M."/>
            <person name="Davidsen T.M."/>
            <person name="Wayne K.J."/>
            <person name="Tettelin H."/>
            <person name="Glass J.I."/>
            <person name="Rusch D."/>
            <person name="Podicherti R."/>
            <person name="Tsui H.-C.T."/>
            <person name="Winkler M.E."/>
        </authorList>
    </citation>
    <scope>NUCLEOTIDE SEQUENCE</scope>
</reference>
<feature type="non-terminal residue" evidence="1">
    <location>
        <position position="1"/>
    </location>
</feature>
<sequence>FRMDVDLGDGDSTQLFPLPLSFDSSPTRQSWIPRLGEHDDDLVNEILDRGEAAMRDKADEKRRHR</sequence>
<dbReference type="EMBL" id="UINC01104273">
    <property type="protein sequence ID" value="SVC67294.1"/>
    <property type="molecule type" value="Genomic_DNA"/>
</dbReference>
<proteinExistence type="predicted"/>
<organism evidence="1">
    <name type="scientific">marine metagenome</name>
    <dbReference type="NCBI Taxonomy" id="408172"/>
    <lineage>
        <taxon>unclassified sequences</taxon>
        <taxon>metagenomes</taxon>
        <taxon>ecological metagenomes</taxon>
    </lineage>
</organism>
<accession>A0A382P1L6</accession>
<protein>
    <submittedName>
        <fullName evidence="1">Uncharacterized protein</fullName>
    </submittedName>
</protein>
<dbReference type="AlphaFoldDB" id="A0A382P1L6"/>
<gene>
    <name evidence="1" type="ORF">METZ01_LOCUS320148</name>
</gene>